<name>A0A401S8F9_CHIPU</name>
<comment type="caution">
    <text evidence="1">The sequence shown here is derived from an EMBL/GenBank/DDBJ whole genome shotgun (WGS) entry which is preliminary data.</text>
</comment>
<protein>
    <submittedName>
        <fullName evidence="1">Uncharacterized protein</fullName>
    </submittedName>
</protein>
<dbReference type="AlphaFoldDB" id="A0A401S8F9"/>
<sequence>MSGKASVLHRPTYLWFENNTGFCHRPLLPNVLQHVRAYDISGRAVPSTGCGCCLVTGKRGPPGDRDKRGLSVPRFTGLIFRGISSEIRKDDLTKSLKVGGFDFEISLRLRGFTSLKQ</sequence>
<accession>A0A401S8F9</accession>
<proteinExistence type="predicted"/>
<keyword evidence="2" id="KW-1185">Reference proteome</keyword>
<dbReference type="EMBL" id="BEZZ01000133">
    <property type="protein sequence ID" value="GCC26673.1"/>
    <property type="molecule type" value="Genomic_DNA"/>
</dbReference>
<gene>
    <name evidence="1" type="ORF">chiPu_0005091</name>
</gene>
<reference evidence="1 2" key="1">
    <citation type="journal article" date="2018" name="Nat. Ecol. Evol.">
        <title>Shark genomes provide insights into elasmobranch evolution and the origin of vertebrates.</title>
        <authorList>
            <person name="Hara Y"/>
            <person name="Yamaguchi K"/>
            <person name="Onimaru K"/>
            <person name="Kadota M"/>
            <person name="Koyanagi M"/>
            <person name="Keeley SD"/>
            <person name="Tatsumi K"/>
            <person name="Tanaka K"/>
            <person name="Motone F"/>
            <person name="Kageyama Y"/>
            <person name="Nozu R"/>
            <person name="Adachi N"/>
            <person name="Nishimura O"/>
            <person name="Nakagawa R"/>
            <person name="Tanegashima C"/>
            <person name="Kiyatake I"/>
            <person name="Matsumoto R"/>
            <person name="Murakumo K"/>
            <person name="Nishida K"/>
            <person name="Terakita A"/>
            <person name="Kuratani S"/>
            <person name="Sato K"/>
            <person name="Hyodo S Kuraku.S."/>
        </authorList>
    </citation>
    <scope>NUCLEOTIDE SEQUENCE [LARGE SCALE GENOMIC DNA]</scope>
</reference>
<dbReference type="Proteomes" id="UP000287033">
    <property type="component" value="Unassembled WGS sequence"/>
</dbReference>
<evidence type="ECO:0000313" key="2">
    <source>
        <dbReference type="Proteomes" id="UP000287033"/>
    </source>
</evidence>
<organism evidence="1 2">
    <name type="scientific">Chiloscyllium punctatum</name>
    <name type="common">Brownbanded bambooshark</name>
    <name type="synonym">Hemiscyllium punctatum</name>
    <dbReference type="NCBI Taxonomy" id="137246"/>
    <lineage>
        <taxon>Eukaryota</taxon>
        <taxon>Metazoa</taxon>
        <taxon>Chordata</taxon>
        <taxon>Craniata</taxon>
        <taxon>Vertebrata</taxon>
        <taxon>Chondrichthyes</taxon>
        <taxon>Elasmobranchii</taxon>
        <taxon>Galeomorphii</taxon>
        <taxon>Galeoidea</taxon>
        <taxon>Orectolobiformes</taxon>
        <taxon>Hemiscylliidae</taxon>
        <taxon>Chiloscyllium</taxon>
    </lineage>
</organism>
<evidence type="ECO:0000313" key="1">
    <source>
        <dbReference type="EMBL" id="GCC26673.1"/>
    </source>
</evidence>